<keyword evidence="3" id="KW-1185">Reference proteome</keyword>
<proteinExistence type="predicted"/>
<gene>
    <name evidence="2" type="ORF">I5L03_05060</name>
</gene>
<evidence type="ECO:0000313" key="2">
    <source>
        <dbReference type="EMBL" id="MBH5321947.1"/>
    </source>
</evidence>
<feature type="chain" id="PRO_5046148215" evidence="1">
    <location>
        <begin position="35"/>
        <end position="1164"/>
    </location>
</feature>
<evidence type="ECO:0000256" key="1">
    <source>
        <dbReference type="SAM" id="SignalP"/>
    </source>
</evidence>
<dbReference type="Proteomes" id="UP000602442">
    <property type="component" value="Unassembled WGS sequence"/>
</dbReference>
<reference evidence="2 3" key="1">
    <citation type="submission" date="2020-11" db="EMBL/GenBank/DDBJ databases">
        <title>Erythrobacter sediminis sp. nov., a marine bacterium from a tidal flat of Garorim Bay.</title>
        <authorList>
            <person name="Kim D."/>
            <person name="Yoo Y."/>
            <person name="Kim J.-J."/>
        </authorList>
    </citation>
    <scope>NUCLEOTIDE SEQUENCE [LARGE SCALE GENOMIC DNA]</scope>
    <source>
        <strain evidence="2 3">JGD-13</strain>
    </source>
</reference>
<name>A0ABS0N1X6_9SPHN</name>
<dbReference type="SUPFAM" id="SSF56935">
    <property type="entry name" value="Porins"/>
    <property type="match status" value="1"/>
</dbReference>
<dbReference type="EMBL" id="JAEANY010000001">
    <property type="protein sequence ID" value="MBH5321947.1"/>
    <property type="molecule type" value="Genomic_DNA"/>
</dbReference>
<accession>A0ABS0N1X6</accession>
<feature type="signal peptide" evidence="1">
    <location>
        <begin position="1"/>
        <end position="34"/>
    </location>
</feature>
<keyword evidence="1" id="KW-0732">Signal</keyword>
<dbReference type="RefSeq" id="WP_197920584.1">
    <property type="nucleotide sequence ID" value="NZ_CAWPTA010000006.1"/>
</dbReference>
<organism evidence="2 3">
    <name type="scientific">Aurantiacibacter sediminis</name>
    <dbReference type="NCBI Taxonomy" id="2793064"/>
    <lineage>
        <taxon>Bacteria</taxon>
        <taxon>Pseudomonadati</taxon>
        <taxon>Pseudomonadota</taxon>
        <taxon>Alphaproteobacteria</taxon>
        <taxon>Sphingomonadales</taxon>
        <taxon>Erythrobacteraceae</taxon>
        <taxon>Aurantiacibacter</taxon>
    </lineage>
</organism>
<evidence type="ECO:0000313" key="3">
    <source>
        <dbReference type="Proteomes" id="UP000602442"/>
    </source>
</evidence>
<comment type="caution">
    <text evidence="2">The sequence shown here is derived from an EMBL/GenBank/DDBJ whole genome shotgun (WGS) entry which is preliminary data.</text>
</comment>
<sequence length="1164" mass="125205">MTKMTISSTKAARLMSGVSGLAILTLATPAMAHADPQDGLTISTGEQQSDSALVFDHDIEVRVDSGQIDPVLAVGLAESVRIVVRGDEATFVSYTNYPALIVRSEIRIFEAGMSPSGEPVETIAVGENGFARWMVGDDTQQEMFYVLRVFDSEGQFDETEAQELTVLDERPAADAPPSRPLFGTQDEAATRTIRQPRTVTVTVTGNAAPETDIVRVGEQIVPVDDNGRFVSEQIVPEGTETIMIAIGDDEEMRFAALRNVTSDSDDWFIVGQGEVTIGTSWASGPAQDVSGSTLADGDYAIGRAAFYANGPLGGDWEMTAALDTGEALVQDLLSNIDRKDPRQLLRRLNSEQYYPTYGDDSTLVEDAPTQGRFYVRVENGLSQGVIGNFVAQATGTDLVQLDRGLFGALVDINSAGTTSFGERNAQLLAFASDPGTVPAREEFRGTGGSLYFLQRQDVTVGSERVRVEIRDRETGLVVEAHDLNPRQDYDFDPFNGRLTLLRPLASTYNSGGTVREGSAAGDVPVLVVRYEYTPAVGDLDGYTIGGRGTMWLADTLRIGAIAQRDTVNEADQTLIGADALLRLTAGTFLRAEIAQSDGQGFAQSNSIDGGLSFTDIANPGADTTAQAYRAEVGVNIAELSERQGDLGTVSGFFEHLDAGFSSAGRLSPEATERWGIAAEIPIGETGQVRGSFDHFDADTRGSNTTAELDLSNRFAIASGQLTASFGLRHDDLSPGVLLNAVQEGSRTDGAVELEYDPANSNWAVHAFGQATLDRDATRARNNRVGGGVTAELTDRLSLTSEVSGGDGGLGADVQLNHRLGDGSEAYVGYTLLADRTDTGIEPQNLFTGRPGGALVVGARHRYSDALSVFGENRVSVGADAPTLSRSFGLQFDPSEHVSITGTFENGRIEDPTTGVFRRTAGSLSIGYQAEDFRAGSAIEIRHEDGGAFVGGEQTVWLLRNNLSYAVAPDWRFVGQFNLARADNDGTSIRAAEFTEAIAGFAYRPINNERVNGIIRFQYFEDLGPVGQITGSGEVQSPKQVSAIFSADFNFDLTDRLTLGTRYGYRHGRVSLGRNSDEFVSSDAHLAVVRFDYNVLREWDVLAEGRALWVTQADDLRLGALGAIYRHIGDEVKVGVGYSWSDFSDDLTDQSYTSHGPFLNLLGRF</sequence>
<protein>
    <submittedName>
        <fullName evidence="2">Uncharacterized protein</fullName>
    </submittedName>
</protein>